<evidence type="ECO:0000256" key="1">
    <source>
        <dbReference type="ARBA" id="ARBA00006432"/>
    </source>
</evidence>
<keyword evidence="9" id="KW-1185">Reference proteome</keyword>
<dbReference type="AlphaFoldDB" id="A0A923MEF8"/>
<dbReference type="PANTHER" id="PTHR43605:SF10">
    <property type="entry name" value="ACYL-COA SYNTHETASE MEDIUM CHAIN FAMILY MEMBER 3"/>
    <property type="match status" value="1"/>
</dbReference>
<dbReference type="GO" id="GO:0006633">
    <property type="term" value="P:fatty acid biosynthetic process"/>
    <property type="evidence" value="ECO:0007669"/>
    <property type="project" value="TreeGrafter"/>
</dbReference>
<protein>
    <submittedName>
        <fullName evidence="8">AMP-binding protein</fullName>
    </submittedName>
</protein>
<feature type="transmembrane region" description="Helical" evidence="5">
    <location>
        <begin position="97"/>
        <end position="117"/>
    </location>
</feature>
<evidence type="ECO:0000256" key="5">
    <source>
        <dbReference type="SAM" id="Phobius"/>
    </source>
</evidence>
<dbReference type="GO" id="GO:0006637">
    <property type="term" value="P:acyl-CoA metabolic process"/>
    <property type="evidence" value="ECO:0007669"/>
    <property type="project" value="TreeGrafter"/>
</dbReference>
<dbReference type="Pfam" id="PF00501">
    <property type="entry name" value="AMP-binding"/>
    <property type="match status" value="1"/>
</dbReference>
<reference evidence="8" key="1">
    <citation type="submission" date="2020-08" db="EMBL/GenBank/DDBJ databases">
        <title>Ramlibacter sp. GTP1 16S ribosomal RNA gene genome sequencing and assembly.</title>
        <authorList>
            <person name="Kang M."/>
        </authorList>
    </citation>
    <scope>NUCLEOTIDE SEQUENCE</scope>
    <source>
        <strain evidence="8">GTP1</strain>
    </source>
</reference>
<keyword evidence="5" id="KW-0812">Transmembrane</keyword>
<dbReference type="EMBL" id="JACORU010000014">
    <property type="protein sequence ID" value="MBC5768071.1"/>
    <property type="molecule type" value="Genomic_DNA"/>
</dbReference>
<dbReference type="RefSeq" id="WP_187084555.1">
    <property type="nucleotide sequence ID" value="NZ_JACORU010000014.1"/>
</dbReference>
<evidence type="ECO:0000256" key="3">
    <source>
        <dbReference type="ARBA" id="ARBA00022741"/>
    </source>
</evidence>
<dbReference type="InterPro" id="IPR025110">
    <property type="entry name" value="AMP-bd_C"/>
</dbReference>
<name>A0A923MEF8_9BURK</name>
<dbReference type="Gene3D" id="3.40.50.12780">
    <property type="entry name" value="N-terminal domain of ligase-like"/>
    <property type="match status" value="1"/>
</dbReference>
<evidence type="ECO:0000259" key="6">
    <source>
        <dbReference type="Pfam" id="PF00501"/>
    </source>
</evidence>
<evidence type="ECO:0000313" key="8">
    <source>
        <dbReference type="EMBL" id="MBC5768071.1"/>
    </source>
</evidence>
<dbReference type="GO" id="GO:0004321">
    <property type="term" value="F:fatty-acyl-CoA synthase activity"/>
    <property type="evidence" value="ECO:0007669"/>
    <property type="project" value="TreeGrafter"/>
</dbReference>
<dbReference type="Pfam" id="PF13193">
    <property type="entry name" value="AMP-binding_C"/>
    <property type="match status" value="1"/>
</dbReference>
<dbReference type="Proteomes" id="UP000596827">
    <property type="component" value="Unassembled WGS sequence"/>
</dbReference>
<evidence type="ECO:0000256" key="4">
    <source>
        <dbReference type="ARBA" id="ARBA00022840"/>
    </source>
</evidence>
<dbReference type="PANTHER" id="PTHR43605">
    <property type="entry name" value="ACYL-COENZYME A SYNTHETASE"/>
    <property type="match status" value="1"/>
</dbReference>
<organism evidence="8 9">
    <name type="scientific">Ramlibacter albus</name>
    <dbReference type="NCBI Taxonomy" id="2079448"/>
    <lineage>
        <taxon>Bacteria</taxon>
        <taxon>Pseudomonadati</taxon>
        <taxon>Pseudomonadota</taxon>
        <taxon>Betaproteobacteria</taxon>
        <taxon>Burkholderiales</taxon>
        <taxon>Comamonadaceae</taxon>
        <taxon>Ramlibacter</taxon>
    </lineage>
</organism>
<dbReference type="InterPro" id="IPR042099">
    <property type="entry name" value="ANL_N_sf"/>
</dbReference>
<comment type="similarity">
    <text evidence="1">Belongs to the ATP-dependent AMP-binding enzyme family.</text>
</comment>
<dbReference type="InterPro" id="IPR000873">
    <property type="entry name" value="AMP-dep_synth/lig_dom"/>
</dbReference>
<feature type="domain" description="AMP-binding enzyme C-terminal" evidence="7">
    <location>
        <begin position="468"/>
        <end position="558"/>
    </location>
</feature>
<keyword evidence="5" id="KW-0472">Membrane</keyword>
<keyword evidence="4" id="KW-0067">ATP-binding</keyword>
<keyword evidence="5" id="KW-1133">Transmembrane helix</keyword>
<dbReference type="GO" id="GO:0016405">
    <property type="term" value="F:CoA-ligase activity"/>
    <property type="evidence" value="ECO:0007669"/>
    <property type="project" value="UniProtKB-ARBA"/>
</dbReference>
<dbReference type="InterPro" id="IPR051087">
    <property type="entry name" value="Mitochondrial_ACSM"/>
</dbReference>
<dbReference type="InterPro" id="IPR020845">
    <property type="entry name" value="AMP-binding_CS"/>
</dbReference>
<dbReference type="GO" id="GO:0015645">
    <property type="term" value="F:fatty acid ligase activity"/>
    <property type="evidence" value="ECO:0007669"/>
    <property type="project" value="TreeGrafter"/>
</dbReference>
<keyword evidence="2" id="KW-0436">Ligase</keyword>
<gene>
    <name evidence="8" type="ORF">H8R02_26645</name>
</gene>
<dbReference type="Gene3D" id="3.30.300.30">
    <property type="match status" value="1"/>
</dbReference>
<proteinExistence type="inferred from homology"/>
<sequence length="577" mass="63620">MQDSQGRDNYHAMHGSFGWHVPPDFNIARECCARWAVRRDADTRVAVIAHGVKGEGATMTYAQLQQRANALSNLLATLGVHRGDRVAIVMPQRFETAVAYMAVFQLGAVAMPLSMLFGPEALEYRLQDSEAVVAICDESSIANVDQVRAQCPLLREVIGVGAAAADADIDWQAELQGMSTEFVYAHTHADDAAVLIYTSGTTGPPKGALIPHRALIGNLSGFVCSQNWFGFDGQSNKKTDAVFWSPADWAWTGGLMDALLPTLYFGRPIVGYNGRFNPELAFTLIQEHGVTHTFLFPTALKAMMKVFPEPREHFKLKLQAIMSAGEAVGDAVFAYCRDHLGVIVNEMFGQTEINYVVGNCARYWPARAGSMGRPYPGHRVAVIDDEGRECPPGVPGDVAVNRYDIHGDPDPIFFLGYWKNENATRAKYTGDWCRTGDLATRDEDGYLWYQGRADDVFKAAGYRIGPSEIENCLVKHPAVVNAAVVPKPDRERGALVKAYVVLAPHVAQARAITTRGQNAFDSELIAQLQAHVKDKLAPYEYPKEIEFIEQLPMTTTGKVQRRVLRLQEEERARSAAS</sequence>
<feature type="domain" description="AMP-dependent synthetase/ligase" evidence="6">
    <location>
        <begin position="36"/>
        <end position="401"/>
    </location>
</feature>
<evidence type="ECO:0000256" key="2">
    <source>
        <dbReference type="ARBA" id="ARBA00022598"/>
    </source>
</evidence>
<keyword evidence="3" id="KW-0547">Nucleotide-binding</keyword>
<dbReference type="SUPFAM" id="SSF56801">
    <property type="entry name" value="Acetyl-CoA synthetase-like"/>
    <property type="match status" value="1"/>
</dbReference>
<evidence type="ECO:0000259" key="7">
    <source>
        <dbReference type="Pfam" id="PF13193"/>
    </source>
</evidence>
<dbReference type="GO" id="GO:0005524">
    <property type="term" value="F:ATP binding"/>
    <property type="evidence" value="ECO:0007669"/>
    <property type="project" value="UniProtKB-KW"/>
</dbReference>
<accession>A0A923MEF8</accession>
<dbReference type="PROSITE" id="PS00455">
    <property type="entry name" value="AMP_BINDING"/>
    <property type="match status" value="1"/>
</dbReference>
<evidence type="ECO:0000313" key="9">
    <source>
        <dbReference type="Proteomes" id="UP000596827"/>
    </source>
</evidence>
<comment type="caution">
    <text evidence="8">The sequence shown here is derived from an EMBL/GenBank/DDBJ whole genome shotgun (WGS) entry which is preliminary data.</text>
</comment>
<dbReference type="InterPro" id="IPR045851">
    <property type="entry name" value="AMP-bd_C_sf"/>
</dbReference>